<dbReference type="KEGG" id="hut:Huta_0137"/>
<feature type="transmembrane region" description="Helical" evidence="2">
    <location>
        <begin position="47"/>
        <end position="66"/>
    </location>
</feature>
<dbReference type="AlphaFoldDB" id="C7NP34"/>
<keyword evidence="2" id="KW-0812">Transmembrane</keyword>
<evidence type="ECO:0000313" key="3">
    <source>
        <dbReference type="EMBL" id="ACV10325.1"/>
    </source>
</evidence>
<feature type="region of interest" description="Disordered" evidence="1">
    <location>
        <begin position="125"/>
        <end position="192"/>
    </location>
</feature>
<feature type="transmembrane region" description="Helical" evidence="2">
    <location>
        <begin position="24"/>
        <end position="41"/>
    </location>
</feature>
<keyword evidence="4" id="KW-1185">Reference proteome</keyword>
<evidence type="ECO:0000256" key="1">
    <source>
        <dbReference type="SAM" id="MobiDB-lite"/>
    </source>
</evidence>
<dbReference type="EMBL" id="CP001687">
    <property type="protein sequence ID" value="ACV10325.1"/>
    <property type="molecule type" value="Genomic_DNA"/>
</dbReference>
<organism evidence="3 4">
    <name type="scientific">Halorhabdus utahensis (strain DSM 12940 / JCM 11049 / AX-2)</name>
    <dbReference type="NCBI Taxonomy" id="519442"/>
    <lineage>
        <taxon>Archaea</taxon>
        <taxon>Methanobacteriati</taxon>
        <taxon>Methanobacteriota</taxon>
        <taxon>Stenosarchaea group</taxon>
        <taxon>Halobacteria</taxon>
        <taxon>Halobacteriales</taxon>
        <taxon>Haloarculaceae</taxon>
        <taxon>Halorhabdus</taxon>
    </lineage>
</organism>
<keyword evidence="2" id="KW-1133">Transmembrane helix</keyword>
<accession>C7NP34</accession>
<dbReference type="Proteomes" id="UP000002071">
    <property type="component" value="Chromosome"/>
</dbReference>
<feature type="compositionally biased region" description="Gly residues" evidence="1">
    <location>
        <begin position="158"/>
        <end position="169"/>
    </location>
</feature>
<reference evidence="3 4" key="1">
    <citation type="journal article" date="2009" name="Stand. Genomic Sci.">
        <title>Complete genome sequence of Halorhabdus utahensis type strain (AX-2).</title>
        <authorList>
            <person name="Anderson I."/>
            <person name="Tindall B.J."/>
            <person name="Pomrenke H."/>
            <person name="Goker M."/>
            <person name="Lapidus A."/>
            <person name="Nolan M."/>
            <person name="Copeland A."/>
            <person name="Glavina Del Rio T."/>
            <person name="Chen F."/>
            <person name="Tice H."/>
            <person name="Cheng J.F."/>
            <person name="Lucas S."/>
            <person name="Chertkov O."/>
            <person name="Bruce D."/>
            <person name="Brettin T."/>
            <person name="Detter J.C."/>
            <person name="Han C."/>
            <person name="Goodwin L."/>
            <person name="Land M."/>
            <person name="Hauser L."/>
            <person name="Chang Y.J."/>
            <person name="Jeffries C.D."/>
            <person name="Pitluck S."/>
            <person name="Pati A."/>
            <person name="Mavromatis K."/>
            <person name="Ivanova N."/>
            <person name="Ovchinnikova G."/>
            <person name="Chen A."/>
            <person name="Palaniappan K."/>
            <person name="Chain P."/>
            <person name="Rohde M."/>
            <person name="Bristow J."/>
            <person name="Eisen J.A."/>
            <person name="Markowitz V."/>
            <person name="Hugenholtz P."/>
            <person name="Kyrpides N.C."/>
            <person name="Klenk H.P."/>
        </authorList>
    </citation>
    <scope>NUCLEOTIDE SEQUENCE [LARGE SCALE GENOMIC DNA]</scope>
    <source>
        <strain evidence="4">DSM 12940 / JCM 11049 / AX-2</strain>
    </source>
</reference>
<name>C7NP34_HALUD</name>
<evidence type="ECO:0000313" key="4">
    <source>
        <dbReference type="Proteomes" id="UP000002071"/>
    </source>
</evidence>
<dbReference type="STRING" id="519442.Huta_0137"/>
<protein>
    <submittedName>
        <fullName evidence="3">Uncharacterized protein</fullName>
    </submittedName>
</protein>
<sequence>MLFILAMAIPDALTSLHSRGSADYWLSVIAGIAVMLLTGLVSVVGGVLPLMLATAGFGGLVGGFLYGKHPKRTTIIGYRIGAIGASLAIVVGLVLMASGSWTLTMDPADENVGVTDTIESGAEAYDLGDSGVDESAPDTANLGEPPEGATSVDDAGDGASGNGASGPGSSGVDTPGSGESGANQSENAYSGVDEFGPQTSMFFLATFALIFIPGSALLGGIGSVVGTSLRRIVVPAQYNPPPL</sequence>
<feature type="transmembrane region" description="Helical" evidence="2">
    <location>
        <begin position="78"/>
        <end position="97"/>
    </location>
</feature>
<dbReference type="HOGENOM" id="CLU_1140555_0_0_2"/>
<keyword evidence="2" id="KW-0472">Membrane</keyword>
<gene>
    <name evidence="3" type="ordered locus">Huta_0137</name>
</gene>
<feature type="transmembrane region" description="Helical" evidence="2">
    <location>
        <begin position="201"/>
        <end position="221"/>
    </location>
</feature>
<evidence type="ECO:0000256" key="2">
    <source>
        <dbReference type="SAM" id="Phobius"/>
    </source>
</evidence>
<proteinExistence type="predicted"/>